<proteinExistence type="predicted"/>
<dbReference type="PANTHER" id="PTHR11177">
    <property type="entry name" value="CHITINASE"/>
    <property type="match status" value="1"/>
</dbReference>
<comment type="caution">
    <text evidence="3">The sequence shown here is derived from an EMBL/GenBank/DDBJ whole genome shotgun (WGS) entry which is preliminary data.</text>
</comment>
<dbReference type="AlphaFoldDB" id="A0A8J5QAR1"/>
<organism evidence="3 4">
    <name type="scientific">Fusarium oxysporum f. sp. raphani</name>
    <dbReference type="NCBI Taxonomy" id="96318"/>
    <lineage>
        <taxon>Eukaryota</taxon>
        <taxon>Fungi</taxon>
        <taxon>Dikarya</taxon>
        <taxon>Ascomycota</taxon>
        <taxon>Pezizomycotina</taxon>
        <taxon>Sordariomycetes</taxon>
        <taxon>Hypocreomycetidae</taxon>
        <taxon>Hypocreales</taxon>
        <taxon>Nectriaceae</taxon>
        <taxon>Fusarium</taxon>
        <taxon>Fusarium oxysporum species complex</taxon>
    </lineage>
</organism>
<dbReference type="EMBL" id="JAELUR010000002">
    <property type="protein sequence ID" value="KAG7436719.1"/>
    <property type="molecule type" value="Genomic_DNA"/>
</dbReference>
<feature type="region of interest" description="Disordered" evidence="1">
    <location>
        <begin position="621"/>
        <end position="642"/>
    </location>
</feature>
<feature type="domain" description="GH18" evidence="2">
    <location>
        <begin position="1"/>
        <end position="320"/>
    </location>
</feature>
<evidence type="ECO:0000313" key="3">
    <source>
        <dbReference type="EMBL" id="KAG7436719.1"/>
    </source>
</evidence>
<name>A0A8J5QAR1_FUSOX</name>
<dbReference type="InterPro" id="IPR011583">
    <property type="entry name" value="Chitinase_II/V-like_cat"/>
</dbReference>
<sequence>MGPGEIPVELLTHLFVSFGYINSAFEVTNMDGIASHIYKDIGNVKAKNPSLKIVIALGGWAFSDPGPWKEVFPKMVSTKANRATFINNLLGFLSQYGYDGVDWEYPGADDRGGTDDDGKNYVALLKELREAINAKSRDYIVTFTAPSSYWYLRHFDLNAMQSYDGDNPIGHQVLSHTNLTEINSALNLFWRVGVDPSKVVLGLGFYGRSFELESASCWKPGCKFKGPGSPGRCSKTAGILSYAEIMEIVDKTGGTPYFDEAAAARYMVYDGNSWISFDDPETFQMKIDYASKMGLHGLMIWAVDLDSPDLQALKSISNDAKTNYALINFGRNANAGAIDPNETGFGFMLVTGDSSAVASLKKHDDEPDPLVFLDCPSDVLEQPQNQTQTARVVCLSEDVEGCFSLIDRGVEGTIVEMPDNCALNTLARAISLQESHDQSIPSSKHTRRAATSKVFDFTFDRNLNHARSDSGNTKVRIDYSNVGGYWDAAVDSPGIDYDDKALTHRIEKRFFAERNAEWRTMSSSVKTREYKGDIPVDEDVDEPLFWDTAEDCEFNGKDYEIGFGAHVGGKVRAFLKYGFTIVASITNAFDVEEANGWIEVEGEADLEFSVGGVGQVDLKRAGKGNPAMTENKPTKDGGHTLNPGGSTWITFQPYHKFDYKLASFNRTDGTDSEYGPYFDGKLATRVTSDFGDFKVNFPPSEADKRGDRNGKRQSNSVSQGKNNTIYSSGGKGGRHLFEASQRFGLSVKLGIFTDRRHVEMDVADISAQYNTFNQWTFYPSPSGTPETYVDNWSGTFTQQWYKQDKDSTLGWKKFEDLPYIVEDSPADKAWVVDTSGNLAQVRAAYQTEHVFEGQLIGMFFEQWLGKGNITNQYPKPDDPMPKVYSSFFDDWIGKGDNSFPWKLPYKKRGSKKGEPFNFVEVLLSELGNIQHLDRLAILKTRPNGMKGSMFSGHQSSNIGKYAAMPQEDKLMATKEMGMVFEYMNHPDIWKKFCDTYEALWEQMGNFDTFYATQSSAPTIPSLQDEWKEFIEVVLTSLVHNTRTTFQIQWILALGGIMPFNPTDPYKIHWLKNISVNQKKIRIAGTCPHLGSIKSL</sequence>
<dbReference type="PROSITE" id="PS51910">
    <property type="entry name" value="GH18_2"/>
    <property type="match status" value="1"/>
</dbReference>
<evidence type="ECO:0000256" key="1">
    <source>
        <dbReference type="SAM" id="MobiDB-lite"/>
    </source>
</evidence>
<feature type="compositionally biased region" description="Polar residues" evidence="1">
    <location>
        <begin position="712"/>
        <end position="727"/>
    </location>
</feature>
<protein>
    <submittedName>
        <fullName evidence="3">Chitotriosidase-1</fullName>
    </submittedName>
</protein>
<dbReference type="InterPro" id="IPR001223">
    <property type="entry name" value="Glyco_hydro18_cat"/>
</dbReference>
<evidence type="ECO:0000313" key="4">
    <source>
        <dbReference type="Proteomes" id="UP000693942"/>
    </source>
</evidence>
<reference evidence="3" key="1">
    <citation type="submission" date="2021-04" db="EMBL/GenBank/DDBJ databases">
        <title>First draft genome resource for Brassicaceae pathogens Fusarium oxysporum f. sp. raphani and Fusarium oxysporum f. sp. rapae.</title>
        <authorList>
            <person name="Asai S."/>
        </authorList>
    </citation>
    <scope>NUCLEOTIDE SEQUENCE</scope>
    <source>
        <strain evidence="3">Tf1262</strain>
    </source>
</reference>
<feature type="region of interest" description="Disordered" evidence="1">
    <location>
        <begin position="695"/>
        <end position="730"/>
    </location>
</feature>
<dbReference type="GO" id="GO:0008061">
    <property type="term" value="F:chitin binding"/>
    <property type="evidence" value="ECO:0007669"/>
    <property type="project" value="InterPro"/>
</dbReference>
<evidence type="ECO:0000259" key="2">
    <source>
        <dbReference type="PROSITE" id="PS51910"/>
    </source>
</evidence>
<dbReference type="SMART" id="SM00636">
    <property type="entry name" value="Glyco_18"/>
    <property type="match status" value="1"/>
</dbReference>
<feature type="compositionally biased region" description="Basic and acidic residues" evidence="1">
    <location>
        <begin position="701"/>
        <end position="710"/>
    </location>
</feature>
<dbReference type="InterPro" id="IPR050314">
    <property type="entry name" value="Glycosyl_Hydrlase_18"/>
</dbReference>
<dbReference type="Pfam" id="PF00704">
    <property type="entry name" value="Glyco_hydro_18"/>
    <property type="match status" value="1"/>
</dbReference>
<dbReference type="GO" id="GO:0005975">
    <property type="term" value="P:carbohydrate metabolic process"/>
    <property type="evidence" value="ECO:0007669"/>
    <property type="project" value="InterPro"/>
</dbReference>
<dbReference type="PANTHER" id="PTHR11177:SF397">
    <property type="entry name" value="CHITINASE"/>
    <property type="match status" value="1"/>
</dbReference>
<dbReference type="Proteomes" id="UP000693942">
    <property type="component" value="Unassembled WGS sequence"/>
</dbReference>
<gene>
    <name evidence="3" type="primary">Chit1-1</name>
    <name evidence="3" type="ORF">Forpi1262_v003644</name>
</gene>
<accession>A0A8J5QAR1</accession>